<dbReference type="CDD" id="cd07323">
    <property type="entry name" value="LAM"/>
    <property type="match status" value="1"/>
</dbReference>
<dbReference type="InterPro" id="IPR036390">
    <property type="entry name" value="WH_DNA-bd_sf"/>
</dbReference>
<protein>
    <submittedName>
        <fullName evidence="6">HTH La-type RNA-binding domain-containing protein</fullName>
    </submittedName>
</protein>
<dbReference type="Gene3D" id="1.10.10.10">
    <property type="entry name" value="Winged helix-like DNA-binding domain superfamily/Winged helix DNA-binding domain"/>
    <property type="match status" value="1"/>
</dbReference>
<feature type="domain" description="HTH La-type RNA-binding" evidence="4">
    <location>
        <begin position="365"/>
        <end position="457"/>
    </location>
</feature>
<dbReference type="GO" id="GO:0000339">
    <property type="term" value="F:RNA cap binding"/>
    <property type="evidence" value="ECO:0007669"/>
    <property type="project" value="InterPro"/>
</dbReference>
<feature type="region of interest" description="Disordered" evidence="3">
    <location>
        <begin position="177"/>
        <end position="198"/>
    </location>
</feature>
<dbReference type="Pfam" id="PF21071">
    <property type="entry name" value="LARP1_HEAT"/>
    <property type="match status" value="1"/>
</dbReference>
<dbReference type="STRING" id="70415.A0A5S6QRV7"/>
<dbReference type="InterPro" id="IPR045180">
    <property type="entry name" value="La_dom_prot"/>
</dbReference>
<evidence type="ECO:0000313" key="5">
    <source>
        <dbReference type="Proteomes" id="UP000046395"/>
    </source>
</evidence>
<dbReference type="AlphaFoldDB" id="A0A5S6QRV7"/>
<dbReference type="GO" id="GO:0048255">
    <property type="term" value="P:mRNA stabilization"/>
    <property type="evidence" value="ECO:0007669"/>
    <property type="project" value="InterPro"/>
</dbReference>
<dbReference type="GO" id="GO:0005829">
    <property type="term" value="C:cytosol"/>
    <property type="evidence" value="ECO:0007669"/>
    <property type="project" value="TreeGrafter"/>
</dbReference>
<feature type="region of interest" description="Disordered" evidence="3">
    <location>
        <begin position="1"/>
        <end position="81"/>
    </location>
</feature>
<evidence type="ECO:0000259" key="4">
    <source>
        <dbReference type="PROSITE" id="PS50961"/>
    </source>
</evidence>
<feature type="compositionally biased region" description="Low complexity" evidence="3">
    <location>
        <begin position="14"/>
        <end position="23"/>
    </location>
</feature>
<evidence type="ECO:0000256" key="2">
    <source>
        <dbReference type="PROSITE-ProRule" id="PRU00332"/>
    </source>
</evidence>
<dbReference type="InterPro" id="IPR006607">
    <property type="entry name" value="DM15"/>
</dbReference>
<dbReference type="PANTHER" id="PTHR22792:SF132">
    <property type="entry name" value="LA-RELATED PROTEIN 1"/>
    <property type="match status" value="1"/>
</dbReference>
<keyword evidence="5" id="KW-1185">Reference proteome</keyword>
<feature type="compositionally biased region" description="Polar residues" evidence="3">
    <location>
        <begin position="70"/>
        <end position="80"/>
    </location>
</feature>
<dbReference type="SMART" id="SM00715">
    <property type="entry name" value="LA"/>
    <property type="match status" value="1"/>
</dbReference>
<feature type="compositionally biased region" description="Polar residues" evidence="3">
    <location>
        <begin position="47"/>
        <end position="57"/>
    </location>
</feature>
<dbReference type="GO" id="GO:0010494">
    <property type="term" value="C:cytoplasmic stress granule"/>
    <property type="evidence" value="ECO:0007669"/>
    <property type="project" value="TreeGrafter"/>
</dbReference>
<dbReference type="WBParaSite" id="TMUE_2000009622.1">
    <property type="protein sequence ID" value="TMUE_2000009622.1"/>
    <property type="gene ID" value="WBGene00288345"/>
</dbReference>
<dbReference type="InterPro" id="IPR006630">
    <property type="entry name" value="La_HTH"/>
</dbReference>
<evidence type="ECO:0000313" key="6">
    <source>
        <dbReference type="WBParaSite" id="TMUE_2000009622.1"/>
    </source>
</evidence>
<dbReference type="PANTHER" id="PTHR22792">
    <property type="entry name" value="LUPUS LA PROTEIN-RELATED"/>
    <property type="match status" value="1"/>
</dbReference>
<name>A0A5S6QRV7_TRIMR</name>
<dbReference type="SMART" id="SM00684">
    <property type="entry name" value="DM15"/>
    <property type="match status" value="3"/>
</dbReference>
<organism evidence="5 6">
    <name type="scientific">Trichuris muris</name>
    <name type="common">Mouse whipworm</name>
    <dbReference type="NCBI Taxonomy" id="70415"/>
    <lineage>
        <taxon>Eukaryota</taxon>
        <taxon>Metazoa</taxon>
        <taxon>Ecdysozoa</taxon>
        <taxon>Nematoda</taxon>
        <taxon>Enoplea</taxon>
        <taxon>Dorylaimia</taxon>
        <taxon>Trichinellida</taxon>
        <taxon>Trichuridae</taxon>
        <taxon>Trichuris</taxon>
    </lineage>
</organism>
<dbReference type="PROSITE" id="PS50961">
    <property type="entry name" value="HTH_LA"/>
    <property type="match status" value="1"/>
</dbReference>
<dbReference type="Proteomes" id="UP000046395">
    <property type="component" value="Unassembled WGS sequence"/>
</dbReference>
<keyword evidence="1 2" id="KW-0694">RNA-binding</keyword>
<dbReference type="Pfam" id="PF05383">
    <property type="entry name" value="La"/>
    <property type="match status" value="1"/>
</dbReference>
<dbReference type="SUPFAM" id="SSF46785">
    <property type="entry name" value="Winged helix' DNA-binding domain"/>
    <property type="match status" value="1"/>
</dbReference>
<sequence length="950" mass="107553">MSVPELGSEEELESCGSGVSSSLNAVLQNGEDSGLEAGTRSQKNESEVSNAWFSSRRQGLPLNGTDECANKQQGSISGTVSADDHVGHVQAETAMIDDENIWPELKATVQEVNSRKFAPKRPPRKSRQQEVAAVKKRQEQRLSEVLQFYTERPPGCSYRPYGFRRGFGDSHQIVNRNSEENSVDSPARGSIRGRFGSRFRGGRSGGFAPWARRGQHIPRQLDQHESNENVNNRTVTASRNDYRRSGWSSGGRYRYGARRGGSPSQTAEEAEDTFDYMGLYYNYICDMQNQMQPGLAEVPNYFGGPAAVMPVADCVLPVVENNHINQGEVNVACVAEAGMETFISPAGCQYYVALSPCYPSLSPYTMNEEVLKARIREQIEFYLSEQNLEKDYFLRRKMDSQGYVPLSLILSFNRVKCLTRDMPLVVEALRESNTVETSRDGSKLRPRHNPFCWPLSDFSSMLNNSSSAKMHSSLTFISQCGIDDSSVAKTSAKSDKCSSVWESRILRRRSISASASNSNDSKCPHRHDGIAKSLLSSSKAVSPCAGVDLENENDASAGEGRKFTFKFDSELEKGDIMHECSESEPESDDEEFTDQFVKQLLIVTNTPPTLSRKELTSPQSGRMSVEAADRIEQDLRFYEHKLWSSADRGRSFDLKSMNQELLRNGENRCLNRSQSLPNMTDVQVTSRFVPKSPIGKREDKTGKGLARFYPVLSKTVSLVGEGLPRKMKTRHSKNPPVELPVGWVMDSKIYNSPEDIGALADGSEAYQPVAVPTLEHPFSALLRENGFVQEVYSFWRLKCLKVRRHCGIGSLEMNTLHRFWSYFLRENFNRSMYREFRQLAIEDAEAGHRYGLECLFRFYSYGLQRKFRPEIYRDFVKQTIIDVKRHELYGLEKFWAFMKYYKYSRRLDVDQFLRTELNKYKSLSDFMVDPSDLSKSLVQKKSDGPETTGN</sequence>
<proteinExistence type="predicted"/>
<evidence type="ECO:0000256" key="3">
    <source>
        <dbReference type="SAM" id="MobiDB-lite"/>
    </source>
</evidence>
<accession>A0A5S6QRV7</accession>
<dbReference type="GO" id="GO:0045727">
    <property type="term" value="P:positive regulation of translation"/>
    <property type="evidence" value="ECO:0007669"/>
    <property type="project" value="TreeGrafter"/>
</dbReference>
<reference evidence="6" key="1">
    <citation type="submission" date="2019-12" db="UniProtKB">
        <authorList>
            <consortium name="WormBaseParasite"/>
        </authorList>
    </citation>
    <scope>IDENTIFICATION</scope>
</reference>
<evidence type="ECO:0000256" key="1">
    <source>
        <dbReference type="ARBA" id="ARBA00022884"/>
    </source>
</evidence>
<dbReference type="InterPro" id="IPR036388">
    <property type="entry name" value="WH-like_DNA-bd_sf"/>
</dbReference>